<dbReference type="Pfam" id="PF00069">
    <property type="entry name" value="Pkinase"/>
    <property type="match status" value="1"/>
</dbReference>
<evidence type="ECO:0000256" key="14">
    <source>
        <dbReference type="PROSITE-ProRule" id="PRU10141"/>
    </source>
</evidence>
<feature type="domain" description="Gnk2-homologous" evidence="18">
    <location>
        <begin position="14"/>
        <end position="116"/>
    </location>
</feature>
<proteinExistence type="predicted"/>
<dbReference type="InterPro" id="IPR002902">
    <property type="entry name" value="GNK2"/>
</dbReference>
<feature type="signal peptide" evidence="16">
    <location>
        <begin position="1"/>
        <end position="17"/>
    </location>
</feature>
<feature type="region of interest" description="Disordered" evidence="15">
    <location>
        <begin position="240"/>
        <end position="263"/>
    </location>
</feature>
<keyword evidence="20" id="KW-1185">Reference proteome</keyword>
<dbReference type="GO" id="GO:0004674">
    <property type="term" value="F:protein serine/threonine kinase activity"/>
    <property type="evidence" value="ECO:0007669"/>
    <property type="project" value="UniProtKB-KW"/>
</dbReference>
<evidence type="ECO:0000313" key="20">
    <source>
        <dbReference type="Proteomes" id="UP000015453"/>
    </source>
</evidence>
<feature type="region of interest" description="Disordered" evidence="15">
    <location>
        <begin position="567"/>
        <end position="601"/>
    </location>
</feature>
<evidence type="ECO:0000313" key="19">
    <source>
        <dbReference type="EMBL" id="EPS67040.1"/>
    </source>
</evidence>
<dbReference type="PROSITE" id="PS00107">
    <property type="entry name" value="PROTEIN_KINASE_ATP"/>
    <property type="match status" value="1"/>
</dbReference>
<organism evidence="19 20">
    <name type="scientific">Genlisea aurea</name>
    <dbReference type="NCBI Taxonomy" id="192259"/>
    <lineage>
        <taxon>Eukaryota</taxon>
        <taxon>Viridiplantae</taxon>
        <taxon>Streptophyta</taxon>
        <taxon>Embryophyta</taxon>
        <taxon>Tracheophyta</taxon>
        <taxon>Spermatophyta</taxon>
        <taxon>Magnoliopsida</taxon>
        <taxon>eudicotyledons</taxon>
        <taxon>Gunneridae</taxon>
        <taxon>Pentapetalae</taxon>
        <taxon>asterids</taxon>
        <taxon>lamiids</taxon>
        <taxon>Lamiales</taxon>
        <taxon>Lentibulariaceae</taxon>
        <taxon>Genlisea</taxon>
    </lineage>
</organism>
<keyword evidence="11" id="KW-0472">Membrane</keyword>
<dbReference type="GO" id="GO:0005524">
    <property type="term" value="F:ATP binding"/>
    <property type="evidence" value="ECO:0007669"/>
    <property type="project" value="UniProtKB-UniRule"/>
</dbReference>
<dbReference type="PANTHER" id="PTHR27002">
    <property type="entry name" value="RECEPTOR-LIKE SERINE/THREONINE-PROTEIN KINASE SD1-8"/>
    <property type="match status" value="1"/>
</dbReference>
<evidence type="ECO:0000256" key="7">
    <source>
        <dbReference type="ARBA" id="ARBA00022741"/>
    </source>
</evidence>
<feature type="non-terminal residue" evidence="19">
    <location>
        <position position="601"/>
    </location>
</feature>
<keyword evidence="3" id="KW-0808">Transferase</keyword>
<dbReference type="InterPro" id="IPR017441">
    <property type="entry name" value="Protein_kinase_ATP_BS"/>
</dbReference>
<keyword evidence="2" id="KW-0723">Serine/threonine-protein kinase</keyword>
<dbReference type="EMBL" id="AUSU01003334">
    <property type="protein sequence ID" value="EPS67040.1"/>
    <property type="molecule type" value="Genomic_DNA"/>
</dbReference>
<evidence type="ECO:0000256" key="6">
    <source>
        <dbReference type="ARBA" id="ARBA00022737"/>
    </source>
</evidence>
<feature type="domain" description="Gnk2-homologous" evidence="18">
    <location>
        <begin position="122"/>
        <end position="227"/>
    </location>
</feature>
<evidence type="ECO:0000256" key="10">
    <source>
        <dbReference type="ARBA" id="ARBA00022989"/>
    </source>
</evidence>
<name>S8CK23_9LAMI</name>
<keyword evidence="7 14" id="KW-0547">Nucleotide-binding</keyword>
<dbReference type="PROSITE" id="PS50011">
    <property type="entry name" value="PROTEIN_KINASE_DOM"/>
    <property type="match status" value="1"/>
</dbReference>
<evidence type="ECO:0000256" key="3">
    <source>
        <dbReference type="ARBA" id="ARBA00022679"/>
    </source>
</evidence>
<dbReference type="GO" id="GO:0006950">
    <property type="term" value="P:response to stress"/>
    <property type="evidence" value="ECO:0007669"/>
    <property type="project" value="UniProtKB-ARBA"/>
</dbReference>
<protein>
    <submittedName>
        <fullName evidence="19">Uncharacterized protein</fullName>
    </submittedName>
</protein>
<dbReference type="PROSITE" id="PS51473">
    <property type="entry name" value="GNK2"/>
    <property type="match status" value="2"/>
</dbReference>
<dbReference type="SMART" id="SM00220">
    <property type="entry name" value="S_TKc"/>
    <property type="match status" value="1"/>
</dbReference>
<keyword evidence="13" id="KW-0325">Glycoprotein</keyword>
<sequence length="601" mass="66474">FLFLIAIRSLLLVESQSFCLDNQGKYTANSVYRRNLDSLLASLPPNIGNTGFLNSSAGQDSDRVYAIAFCRADMQLEDCRNCIRNGTKEVLADCPLRRGAILFKEPCLVRFSSESIVGVLAEDRWVAYSNSQSAFNVSQFITTLGSLLDSLRQQAAAAGQLLKVAADNRSGPGFYTIYSLVQCTPDISADDCDKCISYATGQIPPSCPIGYRIELPSCRLYYDVVPYYNVSRIQEVRAQLAPPAPSSPSPATAPAPPDDNDDADEVTITVDYLEYDFGKIRAATDDFSEANELGRGGFGVVYKGRLENGKEIAVKRLHGVSAQAELEFKNEVLLMVKLKHRNLLQIHGFSIQGSERLLIYEFMQNSSLDRFIFDRVKSSQMDWDQRYKIIGGIARGLHYLHEDSRFNVIHRDIKPSNVLLDGGMNPKIADFGVARLFDGNEGSTSRVVGTYGYMAPEYLYHGHLSVKIDVYSFGVLILEIISGQKMSSFVNEEGRSENMLAFAWRNWRDGRAESIVDPVLGDGSRRFASDVLRCVRIGLLCVQANASARPTMASVVMMLSSSSVTMPRPSRPGFFTGGTSEQNESRPIPDVDASRNEISIS</sequence>
<keyword evidence="5 16" id="KW-0732">Signal</keyword>
<dbReference type="InterPro" id="IPR038408">
    <property type="entry name" value="GNK2_sf"/>
</dbReference>
<evidence type="ECO:0000256" key="4">
    <source>
        <dbReference type="ARBA" id="ARBA00022692"/>
    </source>
</evidence>
<evidence type="ECO:0000259" key="18">
    <source>
        <dbReference type="PROSITE" id="PS51473"/>
    </source>
</evidence>
<comment type="subcellular location">
    <subcellularLocation>
        <location evidence="1">Membrane</location>
        <topology evidence="1">Single-pass membrane protein</topology>
    </subcellularLocation>
</comment>
<dbReference type="Gene3D" id="3.30.430.20">
    <property type="entry name" value="Gnk2 domain, C-X8-C-X2-C motif"/>
    <property type="match status" value="2"/>
</dbReference>
<keyword evidence="4" id="KW-0812">Transmembrane</keyword>
<dbReference type="InterPro" id="IPR000719">
    <property type="entry name" value="Prot_kinase_dom"/>
</dbReference>
<evidence type="ECO:0000256" key="2">
    <source>
        <dbReference type="ARBA" id="ARBA00022527"/>
    </source>
</evidence>
<accession>S8CK23</accession>
<dbReference type="PANTHER" id="PTHR27002:SF181">
    <property type="entry name" value="RECEPTOR-LIKE SERINE_THREONINE-PROTEIN KINASE"/>
    <property type="match status" value="1"/>
</dbReference>
<feature type="non-terminal residue" evidence="19">
    <location>
        <position position="1"/>
    </location>
</feature>
<evidence type="ECO:0000256" key="12">
    <source>
        <dbReference type="ARBA" id="ARBA00023170"/>
    </source>
</evidence>
<keyword evidence="9 14" id="KW-0067">ATP-binding</keyword>
<gene>
    <name evidence="19" type="ORF">M569_07736</name>
</gene>
<dbReference type="Proteomes" id="UP000015453">
    <property type="component" value="Unassembled WGS sequence"/>
</dbReference>
<dbReference type="OrthoDB" id="4062651at2759"/>
<evidence type="ECO:0000259" key="17">
    <source>
        <dbReference type="PROSITE" id="PS50011"/>
    </source>
</evidence>
<feature type="compositionally biased region" description="Basic and acidic residues" evidence="15">
    <location>
        <begin position="583"/>
        <end position="595"/>
    </location>
</feature>
<feature type="chain" id="PRO_5004562164" evidence="16">
    <location>
        <begin position="18"/>
        <end position="601"/>
    </location>
</feature>
<evidence type="ECO:0000256" key="15">
    <source>
        <dbReference type="SAM" id="MobiDB-lite"/>
    </source>
</evidence>
<evidence type="ECO:0000256" key="5">
    <source>
        <dbReference type="ARBA" id="ARBA00022729"/>
    </source>
</evidence>
<dbReference type="PROSITE" id="PS00108">
    <property type="entry name" value="PROTEIN_KINASE_ST"/>
    <property type="match status" value="1"/>
</dbReference>
<dbReference type="AlphaFoldDB" id="S8CK23"/>
<evidence type="ECO:0000256" key="16">
    <source>
        <dbReference type="SAM" id="SignalP"/>
    </source>
</evidence>
<dbReference type="InterPro" id="IPR011009">
    <property type="entry name" value="Kinase-like_dom_sf"/>
</dbReference>
<feature type="binding site" evidence="14">
    <location>
        <position position="315"/>
    </location>
    <ligand>
        <name>ATP</name>
        <dbReference type="ChEBI" id="CHEBI:30616"/>
    </ligand>
</feature>
<evidence type="ECO:0000256" key="1">
    <source>
        <dbReference type="ARBA" id="ARBA00004167"/>
    </source>
</evidence>
<reference evidence="19 20" key="1">
    <citation type="journal article" date="2013" name="BMC Genomics">
        <title>The miniature genome of a carnivorous plant Genlisea aurea contains a low number of genes and short non-coding sequences.</title>
        <authorList>
            <person name="Leushkin E.V."/>
            <person name="Sutormin R.A."/>
            <person name="Nabieva E.R."/>
            <person name="Penin A.A."/>
            <person name="Kondrashov A.S."/>
            <person name="Logacheva M.D."/>
        </authorList>
    </citation>
    <scope>NUCLEOTIDE SEQUENCE [LARGE SCALE GENOMIC DNA]</scope>
</reference>
<evidence type="ECO:0000256" key="9">
    <source>
        <dbReference type="ARBA" id="ARBA00022840"/>
    </source>
</evidence>
<dbReference type="CDD" id="cd14066">
    <property type="entry name" value="STKc_IRAK"/>
    <property type="match status" value="1"/>
</dbReference>
<comment type="caution">
    <text evidence="19">The sequence shown here is derived from an EMBL/GenBank/DDBJ whole genome shotgun (WGS) entry which is preliminary data.</text>
</comment>
<dbReference type="FunFam" id="1.10.510.10:FF:000129">
    <property type="entry name" value="cysteine-rich receptor-like protein kinase 10"/>
    <property type="match status" value="1"/>
</dbReference>
<feature type="domain" description="Protein kinase" evidence="17">
    <location>
        <begin position="287"/>
        <end position="564"/>
    </location>
</feature>
<dbReference type="Pfam" id="PF01657">
    <property type="entry name" value="Stress-antifung"/>
    <property type="match status" value="2"/>
</dbReference>
<dbReference type="Gene3D" id="1.10.510.10">
    <property type="entry name" value="Transferase(Phosphotransferase) domain 1"/>
    <property type="match status" value="1"/>
</dbReference>
<dbReference type="InterPro" id="IPR008271">
    <property type="entry name" value="Ser/Thr_kinase_AS"/>
</dbReference>
<evidence type="ECO:0000256" key="8">
    <source>
        <dbReference type="ARBA" id="ARBA00022777"/>
    </source>
</evidence>
<keyword evidence="8" id="KW-0418">Kinase</keyword>
<keyword evidence="10" id="KW-1133">Transmembrane helix</keyword>
<dbReference type="CDD" id="cd23509">
    <property type="entry name" value="Gnk2-like"/>
    <property type="match status" value="2"/>
</dbReference>
<dbReference type="GO" id="GO:0005886">
    <property type="term" value="C:plasma membrane"/>
    <property type="evidence" value="ECO:0007669"/>
    <property type="project" value="TreeGrafter"/>
</dbReference>
<keyword evidence="6" id="KW-0677">Repeat</keyword>
<evidence type="ECO:0000256" key="11">
    <source>
        <dbReference type="ARBA" id="ARBA00023136"/>
    </source>
</evidence>
<evidence type="ECO:0000256" key="13">
    <source>
        <dbReference type="ARBA" id="ARBA00023180"/>
    </source>
</evidence>
<feature type="compositionally biased region" description="Pro residues" evidence="15">
    <location>
        <begin position="242"/>
        <end position="257"/>
    </location>
</feature>
<dbReference type="FunFam" id="3.30.200.20:FF:000466">
    <property type="entry name" value="Putative LRR receptor-like serine/threonine-protein kinase"/>
    <property type="match status" value="1"/>
</dbReference>
<keyword evidence="12" id="KW-0675">Receptor</keyword>
<dbReference type="Gene3D" id="3.30.200.20">
    <property type="entry name" value="Phosphorylase Kinase, domain 1"/>
    <property type="match status" value="1"/>
</dbReference>
<dbReference type="SUPFAM" id="SSF56112">
    <property type="entry name" value="Protein kinase-like (PK-like)"/>
    <property type="match status" value="1"/>
</dbReference>